<organism evidence="3 4">
    <name type="scientific">Thermasporomyces composti</name>
    <dbReference type="NCBI Taxonomy" id="696763"/>
    <lineage>
        <taxon>Bacteria</taxon>
        <taxon>Bacillati</taxon>
        <taxon>Actinomycetota</taxon>
        <taxon>Actinomycetes</taxon>
        <taxon>Propionibacteriales</taxon>
        <taxon>Nocardioidaceae</taxon>
        <taxon>Thermasporomyces</taxon>
    </lineage>
</organism>
<evidence type="ECO:0000256" key="2">
    <source>
        <dbReference type="SAM" id="Phobius"/>
    </source>
</evidence>
<evidence type="ECO:0000313" key="3">
    <source>
        <dbReference type="EMBL" id="REF38363.1"/>
    </source>
</evidence>
<keyword evidence="2" id="KW-0472">Membrane</keyword>
<gene>
    <name evidence="3" type="ORF">DFJ64_3840</name>
</gene>
<evidence type="ECO:0000256" key="1">
    <source>
        <dbReference type="SAM" id="MobiDB-lite"/>
    </source>
</evidence>
<reference evidence="3 4" key="1">
    <citation type="submission" date="2018-08" db="EMBL/GenBank/DDBJ databases">
        <title>Sequencing the genomes of 1000 actinobacteria strains.</title>
        <authorList>
            <person name="Klenk H.-P."/>
        </authorList>
    </citation>
    <scope>NUCLEOTIDE SEQUENCE [LARGE SCALE GENOMIC DNA]</scope>
    <source>
        <strain evidence="3 4">DSM 22891</strain>
    </source>
</reference>
<comment type="caution">
    <text evidence="3">The sequence shown here is derived from an EMBL/GenBank/DDBJ whole genome shotgun (WGS) entry which is preliminary data.</text>
</comment>
<protein>
    <submittedName>
        <fullName evidence="3">Uncharacterized protein</fullName>
    </submittedName>
</protein>
<feature type="transmembrane region" description="Helical" evidence="2">
    <location>
        <begin position="6"/>
        <end position="26"/>
    </location>
</feature>
<dbReference type="EMBL" id="QTUC01000001">
    <property type="protein sequence ID" value="REF38363.1"/>
    <property type="molecule type" value="Genomic_DNA"/>
</dbReference>
<accession>A0A3D9VCD8</accession>
<name>A0A3D9VCD8_THECX</name>
<dbReference type="AlphaFoldDB" id="A0A3D9VCD8"/>
<evidence type="ECO:0000313" key="4">
    <source>
        <dbReference type="Proteomes" id="UP000256485"/>
    </source>
</evidence>
<feature type="region of interest" description="Disordered" evidence="1">
    <location>
        <begin position="50"/>
        <end position="80"/>
    </location>
</feature>
<keyword evidence="2" id="KW-1133">Transmembrane helix</keyword>
<dbReference type="RefSeq" id="WP_115851672.1">
    <property type="nucleotide sequence ID" value="NZ_QTUC01000001.1"/>
</dbReference>
<proteinExistence type="predicted"/>
<keyword evidence="2" id="KW-0812">Transmembrane</keyword>
<dbReference type="Proteomes" id="UP000256485">
    <property type="component" value="Unassembled WGS sequence"/>
</dbReference>
<sequence length="80" mass="8845">MRWLLLFGGIFLFAILWFGYLGWWLWQKVTALAATAAELERVLASAPSARQDVGSNGHAAKHRFDGRGPHRRPAGAGQRG</sequence>
<keyword evidence="4" id="KW-1185">Reference proteome</keyword>